<dbReference type="PANTHER" id="PTHR21198:SF7">
    <property type="entry name" value="ASPARTATE-GLUTAMATE RACEMASE FAMILY"/>
    <property type="match status" value="1"/>
</dbReference>
<dbReference type="Gene3D" id="3.40.50.1860">
    <property type="match status" value="2"/>
</dbReference>
<sequence>MKEKILGIIGGMGPEATAQLYMKIIKATKVKKDQEHFRIVIDSNPKIPDRTKAILGLGESPVPYIIETANNIKKMGADIACIPCITSHYFYDEIVAGTDLKIIHALEELNLYIHREFPGIQRIGVLATTGTRNTRIFDEYLKDVSIIYPDDQVQEECVMEAIYGEGTGIKSGITDGKPVERLKEAGEHVIGKGAEVVILGCTEIGLVLSGDSLSRPSIDPMNVMALVMIEKGREV</sequence>
<dbReference type="InterPro" id="IPR001920">
    <property type="entry name" value="Asp/Glu_race"/>
</dbReference>
<comment type="caution">
    <text evidence="3">The sequence shown here is derived from an EMBL/GenBank/DDBJ whole genome shotgun (WGS) entry which is preliminary data.</text>
</comment>
<keyword evidence="2 3" id="KW-0413">Isomerase</keyword>
<comment type="similarity">
    <text evidence="1">Belongs to the aspartate/glutamate racemases family.</text>
</comment>
<gene>
    <name evidence="3" type="ORF">J3A84_05935</name>
</gene>
<dbReference type="InterPro" id="IPR015942">
    <property type="entry name" value="Asp/Glu/hydantoin_racemase"/>
</dbReference>
<evidence type="ECO:0000256" key="1">
    <source>
        <dbReference type="ARBA" id="ARBA00007847"/>
    </source>
</evidence>
<dbReference type="RefSeq" id="WP_207599078.1">
    <property type="nucleotide sequence ID" value="NZ_JAFNJU010000003.1"/>
</dbReference>
<accession>A0A939HC36</accession>
<evidence type="ECO:0000313" key="3">
    <source>
        <dbReference type="EMBL" id="MBO1264578.1"/>
    </source>
</evidence>
<dbReference type="Pfam" id="PF01177">
    <property type="entry name" value="Asp_Glu_race"/>
    <property type="match status" value="1"/>
</dbReference>
<dbReference type="SUPFAM" id="SSF53681">
    <property type="entry name" value="Aspartate/glutamate racemase"/>
    <property type="match status" value="2"/>
</dbReference>
<keyword evidence="4" id="KW-1185">Reference proteome</keyword>
<evidence type="ECO:0000313" key="4">
    <source>
        <dbReference type="Proteomes" id="UP000664218"/>
    </source>
</evidence>
<dbReference type="PANTHER" id="PTHR21198">
    <property type="entry name" value="GLUTAMATE RACEMASE"/>
    <property type="match status" value="1"/>
</dbReference>
<dbReference type="AlphaFoldDB" id="A0A939HC36"/>
<dbReference type="NCBIfam" id="TIGR00035">
    <property type="entry name" value="asp_race"/>
    <property type="match status" value="1"/>
</dbReference>
<reference evidence="3" key="1">
    <citation type="submission" date="2021-03" db="EMBL/GenBank/DDBJ databases">
        <title>Proteiniclasticum marinus sp. nov., isolated from tidal flat sediment.</title>
        <authorList>
            <person name="Namirimu T."/>
            <person name="Yang J.-A."/>
            <person name="Yang S.-H."/>
            <person name="Kim Y.-J."/>
            <person name="Kwon K.K."/>
        </authorList>
    </citation>
    <scope>NUCLEOTIDE SEQUENCE</scope>
    <source>
        <strain evidence="3">SCR006</strain>
    </source>
</reference>
<dbReference type="Proteomes" id="UP000664218">
    <property type="component" value="Unassembled WGS sequence"/>
</dbReference>
<dbReference type="InterPro" id="IPR004380">
    <property type="entry name" value="Asp_race"/>
</dbReference>
<dbReference type="GO" id="GO:0047661">
    <property type="term" value="F:amino-acid racemase activity"/>
    <property type="evidence" value="ECO:0007669"/>
    <property type="project" value="InterPro"/>
</dbReference>
<proteinExistence type="inferred from homology"/>
<name>A0A939HC36_9CLOT</name>
<organism evidence="3 4">
    <name type="scientific">Proteiniclasticum aestuarii</name>
    <dbReference type="NCBI Taxonomy" id="2817862"/>
    <lineage>
        <taxon>Bacteria</taxon>
        <taxon>Bacillati</taxon>
        <taxon>Bacillota</taxon>
        <taxon>Clostridia</taxon>
        <taxon>Eubacteriales</taxon>
        <taxon>Clostridiaceae</taxon>
        <taxon>Proteiniclasticum</taxon>
    </lineage>
</organism>
<protein>
    <submittedName>
        <fullName evidence="3">Amino acid racemase</fullName>
        <ecNumber evidence="3">5.1.1.-</ecNumber>
    </submittedName>
</protein>
<dbReference type="EC" id="5.1.1.-" evidence="3"/>
<dbReference type="EMBL" id="JAFNJU010000003">
    <property type="protein sequence ID" value="MBO1264578.1"/>
    <property type="molecule type" value="Genomic_DNA"/>
</dbReference>
<evidence type="ECO:0000256" key="2">
    <source>
        <dbReference type="ARBA" id="ARBA00023235"/>
    </source>
</evidence>